<comment type="similarity">
    <text evidence="1">Belongs to the glycosyltransferase 2 family.</text>
</comment>
<protein>
    <recommendedName>
        <fullName evidence="8">Glycosyltransferase</fullName>
    </recommendedName>
</protein>
<keyword evidence="3" id="KW-0808">Transferase</keyword>
<evidence type="ECO:0000313" key="7">
    <source>
        <dbReference type="Proteomes" id="UP000216215"/>
    </source>
</evidence>
<evidence type="ECO:0000313" key="6">
    <source>
        <dbReference type="EMBL" id="PAP99873.1"/>
    </source>
</evidence>
<sequence length="578" mass="64044">MDQASGGYRHRHRKCRGFLVRTRYAQRRGYRDLQEPCRCGGTGPGSSVGAFPIRPVAAARYLGKVVAWKSRLSEASPELAVVVLSVGAPVELKTAVDSLLAQPIPIEIVVVNSGGGDPRSVLSSEASGISVISTPQLLWPGAARNVGIRSTRAPWVAFLASDLVASPGWAANRLLLHKKGRNSVASALVNSHPRNLYAWASHLSVLVRRMPGVPKRKALRYGASYARTLFEKYGGFREDLRVGEDTEFHRRMKRADRPVWAPSVQASHLNPTSFRQMIQDQLARGKRAAIHWPALDESSLLRRGFSRFMLIAPLSFRSVRGLDRLFVVASWPLVLACTFAYERGVDRGKRELARADGAGAARVTVVAILDRDDWHANTDIMVVVDPTYRHLTWIPRDLWVPSLNDRINAAFATGGGDLLLKAVRELGFRAESLLCVRRAATEAALEAVSVTVPVSEPLDFWYPLHPTRPIEEGRKAISFRPPEELLSGERLHQWMGARSMINRSGSDLLRLDRQQLLLRALLAADFDFQRVLRDPSLYRTSGKNPLAALSRVRPDWYFSTLGPLKDATTDGKAVLVKG</sequence>
<keyword evidence="2" id="KW-0328">Glycosyltransferase</keyword>
<dbReference type="Gene3D" id="3.90.550.10">
    <property type="entry name" value="Spore Coat Polysaccharide Biosynthesis Protein SpsA, Chain A"/>
    <property type="match status" value="1"/>
</dbReference>
<reference evidence="7" key="1">
    <citation type="submission" date="2017-08" db="EMBL/GenBank/DDBJ databases">
        <title>Mesorhizobium wenxinae sp. nov., a novel rhizobial species isolated from root nodules of chickpea (Cicer arietinum L.).</title>
        <authorList>
            <person name="Zhang J."/>
        </authorList>
    </citation>
    <scope>NUCLEOTIDE SEQUENCE [LARGE SCALE GENOMIC DNA]</scope>
    <source>
        <strain evidence="7">USDA 3392</strain>
    </source>
</reference>
<dbReference type="EMBL" id="NPKI01000028">
    <property type="protein sequence ID" value="PAP99873.1"/>
    <property type="molecule type" value="Genomic_DNA"/>
</dbReference>
<gene>
    <name evidence="6" type="ORF">CIT25_22780</name>
</gene>
<evidence type="ECO:0000256" key="2">
    <source>
        <dbReference type="ARBA" id="ARBA00022676"/>
    </source>
</evidence>
<dbReference type="SUPFAM" id="SSF53448">
    <property type="entry name" value="Nucleotide-diphospho-sugar transferases"/>
    <property type="match status" value="1"/>
</dbReference>
<dbReference type="CDD" id="cd00761">
    <property type="entry name" value="Glyco_tranf_GTA_type"/>
    <property type="match status" value="1"/>
</dbReference>
<name>A0AB36R4Z7_9HYPH</name>
<dbReference type="Proteomes" id="UP000216215">
    <property type="component" value="Unassembled WGS sequence"/>
</dbReference>
<dbReference type="Pfam" id="PF00535">
    <property type="entry name" value="Glycos_transf_2"/>
    <property type="match status" value="1"/>
</dbReference>
<dbReference type="GO" id="GO:0016757">
    <property type="term" value="F:glycosyltransferase activity"/>
    <property type="evidence" value="ECO:0007669"/>
    <property type="project" value="UniProtKB-KW"/>
</dbReference>
<dbReference type="Pfam" id="PF03816">
    <property type="entry name" value="LytR_cpsA_psr"/>
    <property type="match status" value="1"/>
</dbReference>
<evidence type="ECO:0000259" key="4">
    <source>
        <dbReference type="Pfam" id="PF00535"/>
    </source>
</evidence>
<feature type="domain" description="Cell envelope-related transcriptional attenuator" evidence="5">
    <location>
        <begin position="377"/>
        <end position="522"/>
    </location>
</feature>
<dbReference type="Gene3D" id="3.40.630.190">
    <property type="entry name" value="LCP protein"/>
    <property type="match status" value="1"/>
</dbReference>
<comment type="caution">
    <text evidence="6">The sequence shown here is derived from an EMBL/GenBank/DDBJ whole genome shotgun (WGS) entry which is preliminary data.</text>
</comment>
<feature type="domain" description="Glycosyltransferase 2-like" evidence="4">
    <location>
        <begin position="85"/>
        <end position="209"/>
    </location>
</feature>
<evidence type="ECO:0000256" key="1">
    <source>
        <dbReference type="ARBA" id="ARBA00006739"/>
    </source>
</evidence>
<dbReference type="InterPro" id="IPR029044">
    <property type="entry name" value="Nucleotide-diphossugar_trans"/>
</dbReference>
<dbReference type="PANTHER" id="PTHR43179">
    <property type="entry name" value="RHAMNOSYLTRANSFERASE WBBL"/>
    <property type="match status" value="1"/>
</dbReference>
<accession>A0AB36R4Z7</accession>
<dbReference type="InterPro" id="IPR001173">
    <property type="entry name" value="Glyco_trans_2-like"/>
</dbReference>
<dbReference type="InterPro" id="IPR004474">
    <property type="entry name" value="LytR_CpsA_psr"/>
</dbReference>
<organism evidence="6 7">
    <name type="scientific">Mesorhizobium mediterraneum</name>
    <dbReference type="NCBI Taxonomy" id="43617"/>
    <lineage>
        <taxon>Bacteria</taxon>
        <taxon>Pseudomonadati</taxon>
        <taxon>Pseudomonadota</taxon>
        <taxon>Alphaproteobacteria</taxon>
        <taxon>Hyphomicrobiales</taxon>
        <taxon>Phyllobacteriaceae</taxon>
        <taxon>Mesorhizobium</taxon>
    </lineage>
</organism>
<evidence type="ECO:0000256" key="3">
    <source>
        <dbReference type="ARBA" id="ARBA00022679"/>
    </source>
</evidence>
<evidence type="ECO:0008006" key="8">
    <source>
        <dbReference type="Google" id="ProtNLM"/>
    </source>
</evidence>
<dbReference type="AlphaFoldDB" id="A0AB36R4Z7"/>
<evidence type="ECO:0000259" key="5">
    <source>
        <dbReference type="Pfam" id="PF03816"/>
    </source>
</evidence>
<dbReference type="PANTHER" id="PTHR43179:SF12">
    <property type="entry name" value="GALACTOFURANOSYLTRANSFERASE GLFT2"/>
    <property type="match status" value="1"/>
</dbReference>
<proteinExistence type="inferred from homology"/>
<keyword evidence="7" id="KW-1185">Reference proteome</keyword>